<feature type="region of interest" description="Disordered" evidence="1">
    <location>
        <begin position="119"/>
        <end position="150"/>
    </location>
</feature>
<feature type="region of interest" description="Disordered" evidence="1">
    <location>
        <begin position="72"/>
        <end position="91"/>
    </location>
</feature>
<sequence>MKHDERGPITRTDMPTIRPQRLMGLVPQMRATSSAGGTTSQAKTTNGVPGGELAPPIGDLQGLFLHGQQLKREPEDLSHHRKSPGDLDGSIIKGTGQKVLLVTPGGEDLVVDVINNNSGGGANSGSGKDGLSSPQHGGRSVNGTPTSTGSVLVEQPVELIATADGLKPAMSYSTQIFSPMANATHSAHSGTPSPNPYNDHGGQYAASTQGGIGAGYITTSSGTIRGSASSAFTVSDPYYREYFSGEQTYVRQQVPVYADSPEGAGGAIASGTSTFVDRYVRGQNTAYHSKGVIAAAGLTVDLPSPDSGIGADTVTPRDQTQIQQSFDYTDLCQAGILSDQRIAGGPQQSPSQGQGRSRPWHDFGRQNDADKIQIPKL</sequence>
<comment type="caution">
    <text evidence="3">The sequence shown here is derived from an EMBL/GenBank/DDBJ whole genome shotgun (WGS) entry which is preliminary data.</text>
</comment>
<gene>
    <name evidence="3" type="ORF">RUM43_005106</name>
    <name evidence="2" type="ORF">RUM44_005617</name>
</gene>
<evidence type="ECO:0000256" key="1">
    <source>
        <dbReference type="SAM" id="MobiDB-lite"/>
    </source>
</evidence>
<evidence type="ECO:0000313" key="4">
    <source>
        <dbReference type="Proteomes" id="UP001359485"/>
    </source>
</evidence>
<protein>
    <submittedName>
        <fullName evidence="3">Uncharacterized protein</fullName>
    </submittedName>
</protein>
<feature type="compositionally biased region" description="Basic and acidic residues" evidence="1">
    <location>
        <begin position="359"/>
        <end position="377"/>
    </location>
</feature>
<keyword evidence="4" id="KW-1185">Reference proteome</keyword>
<proteinExistence type="predicted"/>
<evidence type="ECO:0000313" key="3">
    <source>
        <dbReference type="EMBL" id="KAK6643596.1"/>
    </source>
</evidence>
<dbReference type="AlphaFoldDB" id="A0AAN8SCU3"/>
<feature type="region of interest" description="Disordered" evidence="1">
    <location>
        <begin position="339"/>
        <end position="377"/>
    </location>
</feature>
<dbReference type="EMBL" id="JAWJWF010000052">
    <property type="protein sequence ID" value="KAK6617286.1"/>
    <property type="molecule type" value="Genomic_DNA"/>
</dbReference>
<dbReference type="Proteomes" id="UP001359485">
    <property type="component" value="Unassembled WGS sequence"/>
</dbReference>
<feature type="compositionally biased region" description="Low complexity" evidence="1">
    <location>
        <begin position="344"/>
        <end position="357"/>
    </location>
</feature>
<name>A0AAN8SCU3_POLSC</name>
<accession>A0AAN8SCU3</accession>
<feature type="compositionally biased region" description="Gly residues" evidence="1">
    <location>
        <begin position="119"/>
        <end position="128"/>
    </location>
</feature>
<dbReference type="Proteomes" id="UP001372834">
    <property type="component" value="Unassembled WGS sequence"/>
</dbReference>
<feature type="compositionally biased region" description="Polar residues" evidence="1">
    <location>
        <begin position="141"/>
        <end position="150"/>
    </location>
</feature>
<organism evidence="3 5">
    <name type="scientific">Polyplax serrata</name>
    <name type="common">Common mouse louse</name>
    <dbReference type="NCBI Taxonomy" id="468196"/>
    <lineage>
        <taxon>Eukaryota</taxon>
        <taxon>Metazoa</taxon>
        <taxon>Ecdysozoa</taxon>
        <taxon>Arthropoda</taxon>
        <taxon>Hexapoda</taxon>
        <taxon>Insecta</taxon>
        <taxon>Pterygota</taxon>
        <taxon>Neoptera</taxon>
        <taxon>Paraneoptera</taxon>
        <taxon>Psocodea</taxon>
        <taxon>Troctomorpha</taxon>
        <taxon>Phthiraptera</taxon>
        <taxon>Anoplura</taxon>
        <taxon>Polyplacidae</taxon>
        <taxon>Polyplax</taxon>
    </lineage>
</organism>
<dbReference type="EMBL" id="JAWJWE010000002">
    <property type="protein sequence ID" value="KAK6643596.1"/>
    <property type="molecule type" value="Genomic_DNA"/>
</dbReference>
<evidence type="ECO:0000313" key="5">
    <source>
        <dbReference type="Proteomes" id="UP001372834"/>
    </source>
</evidence>
<reference evidence="3 5" key="1">
    <citation type="submission" date="2023-10" db="EMBL/GenBank/DDBJ databases">
        <title>Genomes of two closely related lineages of the louse Polyplax serrata with different host specificities.</title>
        <authorList>
            <person name="Martinu J."/>
            <person name="Tarabai H."/>
            <person name="Stefka J."/>
            <person name="Hypsa V."/>
        </authorList>
    </citation>
    <scope>NUCLEOTIDE SEQUENCE [LARGE SCALE GENOMIC DNA]</scope>
    <source>
        <strain evidence="2">98ZLc_SE</strain>
        <strain evidence="3">HR10_N</strain>
    </source>
</reference>
<evidence type="ECO:0000313" key="2">
    <source>
        <dbReference type="EMBL" id="KAK6617286.1"/>
    </source>
</evidence>